<protein>
    <submittedName>
        <fullName evidence="1">Uncharacterized protein</fullName>
    </submittedName>
</protein>
<dbReference type="AlphaFoldDB" id="A0A3F3QIQ8"/>
<keyword evidence="2" id="KW-1185">Reference proteome</keyword>
<dbReference type="Proteomes" id="UP000253729">
    <property type="component" value="Unassembled WGS sequence"/>
</dbReference>
<gene>
    <name evidence="1" type="ORF">BDQ94DRAFT_134539</name>
</gene>
<dbReference type="GeneID" id="38132845"/>
<dbReference type="RefSeq" id="XP_026631774.1">
    <property type="nucleotide sequence ID" value="XM_026764489.1"/>
</dbReference>
<sequence>MIGLSVHYASLDRCVQLIHPIPRTHTCLTCLHDGYATSCLGPLITQRVDKRLD</sequence>
<evidence type="ECO:0000313" key="2">
    <source>
        <dbReference type="Proteomes" id="UP000253729"/>
    </source>
</evidence>
<organism evidence="1 2">
    <name type="scientific">Aspergillus welwitschiae</name>
    <dbReference type="NCBI Taxonomy" id="1341132"/>
    <lineage>
        <taxon>Eukaryota</taxon>
        <taxon>Fungi</taxon>
        <taxon>Dikarya</taxon>
        <taxon>Ascomycota</taxon>
        <taxon>Pezizomycotina</taxon>
        <taxon>Eurotiomycetes</taxon>
        <taxon>Eurotiomycetidae</taxon>
        <taxon>Eurotiales</taxon>
        <taxon>Aspergillaceae</taxon>
        <taxon>Aspergillus</taxon>
        <taxon>Aspergillus subgen. Circumdati</taxon>
    </lineage>
</organism>
<reference evidence="1 2" key="1">
    <citation type="submission" date="2018-07" db="EMBL/GenBank/DDBJ databases">
        <title>The genomes of Aspergillus section Nigri reveals drivers in fungal speciation.</title>
        <authorList>
            <consortium name="DOE Joint Genome Institute"/>
            <person name="Vesth T.C."/>
            <person name="Nybo J."/>
            <person name="Theobald S."/>
            <person name="Brandl J."/>
            <person name="Frisvad J.C."/>
            <person name="Nielsen K.F."/>
            <person name="Lyhne E.K."/>
            <person name="Kogle M.E."/>
            <person name="Kuo A."/>
            <person name="Riley R."/>
            <person name="Clum A."/>
            <person name="Nolan M."/>
            <person name="Lipzen A."/>
            <person name="Salamov A."/>
            <person name="Henrissat B."/>
            <person name="Wiebenga A."/>
            <person name="De vries R.P."/>
            <person name="Grigoriev I.V."/>
            <person name="Mortensen U.H."/>
            <person name="Andersen M.R."/>
            <person name="Baker S.E."/>
        </authorList>
    </citation>
    <scope>NUCLEOTIDE SEQUENCE [LARGE SCALE GENOMIC DNA]</scope>
    <source>
        <strain evidence="1 2">CBS 139.54b</strain>
    </source>
</reference>
<accession>A0A3F3QIQ8</accession>
<name>A0A3F3QIQ8_9EURO</name>
<proteinExistence type="predicted"/>
<evidence type="ECO:0000313" key="1">
    <source>
        <dbReference type="EMBL" id="RDH38752.1"/>
    </source>
</evidence>
<dbReference type="EMBL" id="KZ852033">
    <property type="protein sequence ID" value="RDH38752.1"/>
    <property type="molecule type" value="Genomic_DNA"/>
</dbReference>